<dbReference type="Pfam" id="PF00561">
    <property type="entry name" value="Abhydrolase_1"/>
    <property type="match status" value="1"/>
</dbReference>
<gene>
    <name evidence="2" type="ORF">D7M11_22270</name>
</gene>
<dbReference type="Gene3D" id="3.40.50.1820">
    <property type="entry name" value="alpha/beta hydrolase"/>
    <property type="match status" value="1"/>
</dbReference>
<keyword evidence="2" id="KW-0378">Hydrolase</keyword>
<accession>A0A3B0C071</accession>
<dbReference type="InterPro" id="IPR029058">
    <property type="entry name" value="AB_hydrolase_fold"/>
</dbReference>
<evidence type="ECO:0000313" key="2">
    <source>
        <dbReference type="EMBL" id="RKN78810.1"/>
    </source>
</evidence>
<sequence length="266" mass="29060">MVMNKINLSKRSIDIAYREEGQGTPVLLLHGFCGSSAYWNSVFPLLSPTCRVIAPDLPGHGLSGVPAAPYSIEDYADDLLQFLQLLGIEKAVWFGHSLGGYITLAAAERHAGRMAAFGLIHSTAYPDDDKGKENRLKSIQTVQSSGIAAFIDGLVPKLFAPEHVETMQTKIHEAKEIGYCTSQEGAVRALEAMRSRPDRTGILASAECPVLLVAGENDQIIAPDKTFTVHHNRVRQALLKQVGHMSMMEDPQQLAPVLIDFVQSLR</sequence>
<protein>
    <submittedName>
        <fullName evidence="2">Alpha/beta hydrolase</fullName>
    </submittedName>
</protein>
<dbReference type="InterPro" id="IPR000639">
    <property type="entry name" value="Epox_hydrolase-like"/>
</dbReference>
<dbReference type="OrthoDB" id="252464at2"/>
<keyword evidence="3" id="KW-1185">Reference proteome</keyword>
<evidence type="ECO:0000313" key="3">
    <source>
        <dbReference type="Proteomes" id="UP000282311"/>
    </source>
</evidence>
<dbReference type="GO" id="GO:0016787">
    <property type="term" value="F:hydrolase activity"/>
    <property type="evidence" value="ECO:0007669"/>
    <property type="project" value="UniProtKB-KW"/>
</dbReference>
<dbReference type="PRINTS" id="PR00412">
    <property type="entry name" value="EPOXHYDRLASE"/>
</dbReference>
<dbReference type="EMBL" id="RBAH01000018">
    <property type="protein sequence ID" value="RKN78810.1"/>
    <property type="molecule type" value="Genomic_DNA"/>
</dbReference>
<dbReference type="SUPFAM" id="SSF53474">
    <property type="entry name" value="alpha/beta-Hydrolases"/>
    <property type="match status" value="1"/>
</dbReference>
<name>A0A3B0C071_9BACL</name>
<proteinExistence type="predicted"/>
<reference evidence="2 3" key="1">
    <citation type="journal article" date="2007" name="Int. J. Syst. Evol. Microbiol.">
        <title>Paenibacillus ginsengarvi sp. nov., isolated from soil from ginseng cultivation.</title>
        <authorList>
            <person name="Yoon M.H."/>
            <person name="Ten L.N."/>
            <person name="Im W.T."/>
        </authorList>
    </citation>
    <scope>NUCLEOTIDE SEQUENCE [LARGE SCALE GENOMIC DNA]</scope>
    <source>
        <strain evidence="2 3">KCTC 13059</strain>
    </source>
</reference>
<organism evidence="2 3">
    <name type="scientific">Paenibacillus ginsengarvi</name>
    <dbReference type="NCBI Taxonomy" id="400777"/>
    <lineage>
        <taxon>Bacteria</taxon>
        <taxon>Bacillati</taxon>
        <taxon>Bacillota</taxon>
        <taxon>Bacilli</taxon>
        <taxon>Bacillales</taxon>
        <taxon>Paenibacillaceae</taxon>
        <taxon>Paenibacillus</taxon>
    </lineage>
</organism>
<dbReference type="PANTHER" id="PTHR43798">
    <property type="entry name" value="MONOACYLGLYCEROL LIPASE"/>
    <property type="match status" value="1"/>
</dbReference>
<feature type="domain" description="AB hydrolase-1" evidence="1">
    <location>
        <begin position="25"/>
        <end position="122"/>
    </location>
</feature>
<dbReference type="AlphaFoldDB" id="A0A3B0C071"/>
<dbReference type="InterPro" id="IPR050266">
    <property type="entry name" value="AB_hydrolase_sf"/>
</dbReference>
<evidence type="ECO:0000259" key="1">
    <source>
        <dbReference type="Pfam" id="PF00561"/>
    </source>
</evidence>
<dbReference type="Proteomes" id="UP000282311">
    <property type="component" value="Unassembled WGS sequence"/>
</dbReference>
<comment type="caution">
    <text evidence="2">The sequence shown here is derived from an EMBL/GenBank/DDBJ whole genome shotgun (WGS) entry which is preliminary data.</text>
</comment>
<dbReference type="PRINTS" id="PR00111">
    <property type="entry name" value="ABHYDROLASE"/>
</dbReference>
<dbReference type="InterPro" id="IPR000073">
    <property type="entry name" value="AB_hydrolase_1"/>
</dbReference>